<evidence type="ECO:0000313" key="7">
    <source>
        <dbReference type="EMBL" id="SFR02807.1"/>
    </source>
</evidence>
<dbReference type="Pfam" id="PF13365">
    <property type="entry name" value="Trypsin_2"/>
    <property type="match status" value="1"/>
</dbReference>
<dbReference type="PROSITE" id="PS00135">
    <property type="entry name" value="TRYPSIN_SER"/>
    <property type="match status" value="1"/>
</dbReference>
<feature type="signal peptide" evidence="6">
    <location>
        <begin position="1"/>
        <end position="21"/>
    </location>
</feature>
<organism evidence="7 10">
    <name type="scientific">Kosakonia radicincitans</name>
    <dbReference type="NCBI Taxonomy" id="283686"/>
    <lineage>
        <taxon>Bacteria</taxon>
        <taxon>Pseudomonadati</taxon>
        <taxon>Pseudomonadota</taxon>
        <taxon>Gammaproteobacteria</taxon>
        <taxon>Enterobacterales</taxon>
        <taxon>Enterobacteriaceae</taxon>
        <taxon>Kosakonia</taxon>
    </lineage>
</organism>
<keyword evidence="2 6" id="KW-0645">Protease</keyword>
<name>A0AAX2ENG2_9ENTR</name>
<proteinExistence type="inferred from homology"/>
<comment type="similarity">
    <text evidence="1 6">Belongs to the peptidase S1B family.</text>
</comment>
<dbReference type="PANTHER" id="PTHR15462:SF8">
    <property type="entry name" value="SERINE PROTEASE"/>
    <property type="match status" value="1"/>
</dbReference>
<dbReference type="KEGG" id="krd:A3780_10260"/>
<evidence type="ECO:0000313" key="10">
    <source>
        <dbReference type="Proteomes" id="UP000199173"/>
    </source>
</evidence>
<dbReference type="Gene3D" id="2.40.10.10">
    <property type="entry name" value="Trypsin-like serine proteases"/>
    <property type="match status" value="2"/>
</dbReference>
<dbReference type="AlphaFoldDB" id="A0AAX2ENG2"/>
<dbReference type="PANTHER" id="PTHR15462">
    <property type="entry name" value="SERINE PROTEASE"/>
    <property type="match status" value="1"/>
</dbReference>
<reference evidence="9 10" key="1">
    <citation type="submission" date="2016-10" db="EMBL/GenBank/DDBJ databases">
        <authorList>
            <person name="Varghese N."/>
            <person name="Submissions S."/>
        </authorList>
    </citation>
    <scope>NUCLEOTIDE SEQUENCE [LARGE SCALE GENOMIC DNA]</scope>
    <source>
        <strain evidence="8 9">NFIX06</strain>
        <strain evidence="7 10">NFIX08</strain>
    </source>
</reference>
<dbReference type="InterPro" id="IPR018114">
    <property type="entry name" value="TRYPSIN_HIS"/>
</dbReference>
<evidence type="ECO:0000256" key="1">
    <source>
        <dbReference type="ARBA" id="ARBA00008764"/>
    </source>
</evidence>
<protein>
    <recommendedName>
        <fullName evidence="6">Serine protease</fullName>
        <ecNumber evidence="6">3.4.21.-</ecNumber>
    </recommendedName>
</protein>
<dbReference type="EC" id="3.4.21.-" evidence="6"/>
<dbReference type="InterPro" id="IPR033116">
    <property type="entry name" value="TRYPSIN_SER"/>
</dbReference>
<dbReference type="PROSITE" id="PS00134">
    <property type="entry name" value="TRYPSIN_HIS"/>
    <property type="match status" value="1"/>
</dbReference>
<accession>A0AAX2ENG2</accession>
<dbReference type="GeneID" id="66392781"/>
<keyword evidence="4 6" id="KW-0378">Hydrolase</keyword>
<keyword evidence="9" id="KW-1185">Reference proteome</keyword>
<evidence type="ECO:0000256" key="3">
    <source>
        <dbReference type="ARBA" id="ARBA00022729"/>
    </source>
</evidence>
<evidence type="ECO:0000256" key="4">
    <source>
        <dbReference type="ARBA" id="ARBA00022801"/>
    </source>
</evidence>
<evidence type="ECO:0000313" key="8">
    <source>
        <dbReference type="EMBL" id="SFT60050.1"/>
    </source>
</evidence>
<feature type="chain" id="PRO_5043112415" description="Serine protease" evidence="6">
    <location>
        <begin position="22"/>
        <end position="275"/>
    </location>
</feature>
<dbReference type="SUPFAM" id="SSF50494">
    <property type="entry name" value="Trypsin-like serine proteases"/>
    <property type="match status" value="1"/>
</dbReference>
<dbReference type="Proteomes" id="UP000198760">
    <property type="component" value="Unassembled WGS sequence"/>
</dbReference>
<evidence type="ECO:0000256" key="6">
    <source>
        <dbReference type="RuleBase" id="RU004296"/>
    </source>
</evidence>
<evidence type="ECO:0000256" key="5">
    <source>
        <dbReference type="ARBA" id="ARBA00022825"/>
    </source>
</evidence>
<dbReference type="GO" id="GO:0004252">
    <property type="term" value="F:serine-type endopeptidase activity"/>
    <property type="evidence" value="ECO:0007669"/>
    <property type="project" value="InterPro"/>
</dbReference>
<dbReference type="EMBL" id="FOYJ01000002">
    <property type="protein sequence ID" value="SFR02807.1"/>
    <property type="molecule type" value="Genomic_DNA"/>
</dbReference>
<dbReference type="Proteomes" id="UP000199173">
    <property type="component" value="Unassembled WGS sequence"/>
</dbReference>
<gene>
    <name evidence="8" type="ORF">SAMN03159428_01304</name>
    <name evidence="7" type="ORF">SAMN03159514_01040</name>
</gene>
<dbReference type="InterPro" id="IPR043504">
    <property type="entry name" value="Peptidase_S1_PA_chymotrypsin"/>
</dbReference>
<dbReference type="GO" id="GO:0006508">
    <property type="term" value="P:proteolysis"/>
    <property type="evidence" value="ECO:0007669"/>
    <property type="project" value="UniProtKB-KW"/>
</dbReference>
<sequence>MRKTVVLMLGSLFLFSAAGHADDGEDDAVNARDVKTLFFGHDDRVPVPTPTKAPWDAIGQLETASGNLCTATLISPHLALTAGHCLLTPPNGKADKAVALRFVSQKGTWRYEIHGIEGRVDASLGHRLKPDGDGWIVPSSAASWDFGLIVLRYPPSGITPLPIFVGDKDELTAALKTANRKVTQAGYPEDHLDTLYSHQDCTVTGWAQSSVLSHQCDTLPGDSGSPLMLKTDAGWQLIAVQSSAPAAKDRWRADNRAISVTGFRDKLEALAKESE</sequence>
<dbReference type="RefSeq" id="WP_007374872.1">
    <property type="nucleotide sequence ID" value="NZ_CP015113.1"/>
</dbReference>
<dbReference type="InterPro" id="IPR008256">
    <property type="entry name" value="Peptidase_S1B"/>
</dbReference>
<dbReference type="PRINTS" id="PR00839">
    <property type="entry name" value="V8PROTEASE"/>
</dbReference>
<keyword evidence="3 6" id="KW-0732">Signal</keyword>
<dbReference type="InterPro" id="IPR009003">
    <property type="entry name" value="Peptidase_S1_PA"/>
</dbReference>
<evidence type="ECO:0000256" key="2">
    <source>
        <dbReference type="ARBA" id="ARBA00022670"/>
    </source>
</evidence>
<evidence type="ECO:0000313" key="9">
    <source>
        <dbReference type="Proteomes" id="UP000198760"/>
    </source>
</evidence>
<dbReference type="InterPro" id="IPR050966">
    <property type="entry name" value="Glutamyl_endopeptidase"/>
</dbReference>
<dbReference type="EMBL" id="FPAV01000002">
    <property type="protein sequence ID" value="SFT60050.1"/>
    <property type="molecule type" value="Genomic_DNA"/>
</dbReference>
<keyword evidence="5 6" id="KW-0720">Serine protease</keyword>
<comment type="caution">
    <text evidence="7">The sequence shown here is derived from an EMBL/GenBank/DDBJ whole genome shotgun (WGS) entry which is preliminary data.</text>
</comment>